<gene>
    <name evidence="1" type="ORF">BDZ31_004570</name>
</gene>
<sequence>MGAPSVGLCARCRHQRVVGNTRGSVFSLCKRSKDDPSFPRYPRLPVVSCRGFEEQSEEHRRAP</sequence>
<dbReference type="Proteomes" id="UP000585272">
    <property type="component" value="Unassembled WGS sequence"/>
</dbReference>
<accession>A0A840IIY1</accession>
<dbReference type="AlphaFoldDB" id="A0A840IIY1"/>
<organism evidence="1 2">
    <name type="scientific">Conexibacter arvalis</name>
    <dbReference type="NCBI Taxonomy" id="912552"/>
    <lineage>
        <taxon>Bacteria</taxon>
        <taxon>Bacillati</taxon>
        <taxon>Actinomycetota</taxon>
        <taxon>Thermoleophilia</taxon>
        <taxon>Solirubrobacterales</taxon>
        <taxon>Conexibacteraceae</taxon>
        <taxon>Conexibacter</taxon>
    </lineage>
</organism>
<evidence type="ECO:0000313" key="2">
    <source>
        <dbReference type="Proteomes" id="UP000585272"/>
    </source>
</evidence>
<evidence type="ECO:0000313" key="1">
    <source>
        <dbReference type="EMBL" id="MBB4664952.1"/>
    </source>
</evidence>
<comment type="caution">
    <text evidence="1">The sequence shown here is derived from an EMBL/GenBank/DDBJ whole genome shotgun (WGS) entry which is preliminary data.</text>
</comment>
<dbReference type="RefSeq" id="WP_183345434.1">
    <property type="nucleotide sequence ID" value="NZ_JACHNU010000009.1"/>
</dbReference>
<dbReference type="EMBL" id="JACHNU010000009">
    <property type="protein sequence ID" value="MBB4664952.1"/>
    <property type="molecule type" value="Genomic_DNA"/>
</dbReference>
<keyword evidence="2" id="KW-1185">Reference proteome</keyword>
<proteinExistence type="predicted"/>
<name>A0A840IIY1_9ACTN</name>
<reference evidence="1 2" key="1">
    <citation type="submission" date="2020-08" db="EMBL/GenBank/DDBJ databases">
        <title>Genomic Encyclopedia of Archaeal and Bacterial Type Strains, Phase II (KMG-II): from individual species to whole genera.</title>
        <authorList>
            <person name="Goeker M."/>
        </authorList>
    </citation>
    <scope>NUCLEOTIDE SEQUENCE [LARGE SCALE GENOMIC DNA]</scope>
    <source>
        <strain evidence="1 2">DSM 23288</strain>
    </source>
</reference>
<protein>
    <submittedName>
        <fullName evidence="1">Uncharacterized protein</fullName>
    </submittedName>
</protein>